<proteinExistence type="predicted"/>
<reference evidence="3 4" key="1">
    <citation type="submission" date="2014-04" db="EMBL/GenBank/DDBJ databases">
        <title>Genome evolution of avian class.</title>
        <authorList>
            <person name="Zhang G."/>
            <person name="Li C."/>
        </authorList>
    </citation>
    <scope>NUCLEOTIDE SEQUENCE [LARGE SCALE GENOMIC DNA]</scope>
    <source>
        <strain evidence="3">BGI_N340</strain>
    </source>
</reference>
<dbReference type="EMBL" id="KL467487">
    <property type="protein sequence ID" value="KFV17566.1"/>
    <property type="molecule type" value="Genomic_DNA"/>
</dbReference>
<dbReference type="Proteomes" id="UP000053661">
    <property type="component" value="Unassembled WGS sequence"/>
</dbReference>
<feature type="compositionally biased region" description="Polar residues" evidence="1">
    <location>
        <begin position="7"/>
        <end position="27"/>
    </location>
</feature>
<dbReference type="AlphaFoldDB" id="A0A093EST2"/>
<sequence length="151" mass="17448">RHRSPGKASSSAWQLSTSAGTSGNACSSEDAAGYKSNSPEERTNLHYSPSIIYLKTEQERFQHPWPQFSRYYLLEQELGKKYSYEGVVLLANEYYSHCQDILRMVRMSELDKVEGCIKSFWRSLQPEKITLMSLPDACQLFNSYDRQLFKV</sequence>
<evidence type="ECO:0000313" key="3">
    <source>
        <dbReference type="EMBL" id="KFV17566.1"/>
    </source>
</evidence>
<dbReference type="GO" id="GO:0003677">
    <property type="term" value="F:DNA binding"/>
    <property type="evidence" value="ECO:0007669"/>
    <property type="project" value="UniProtKB-KW"/>
</dbReference>
<keyword evidence="4" id="KW-1185">Reference proteome</keyword>
<feature type="region of interest" description="Disordered" evidence="1">
    <location>
        <begin position="1"/>
        <end position="43"/>
    </location>
</feature>
<evidence type="ECO:0000313" key="4">
    <source>
        <dbReference type="Proteomes" id="UP000053661"/>
    </source>
</evidence>
<evidence type="ECO:0000256" key="1">
    <source>
        <dbReference type="SAM" id="MobiDB-lite"/>
    </source>
</evidence>
<feature type="domain" description="RFX1-4/6/8-like BCD" evidence="2">
    <location>
        <begin position="90"/>
        <end position="150"/>
    </location>
</feature>
<organism evidence="3 4">
    <name type="scientific">Tauraco erythrolophus</name>
    <name type="common">Red-crested turaco</name>
    <dbReference type="NCBI Taxonomy" id="121530"/>
    <lineage>
        <taxon>Eukaryota</taxon>
        <taxon>Metazoa</taxon>
        <taxon>Chordata</taxon>
        <taxon>Craniata</taxon>
        <taxon>Vertebrata</taxon>
        <taxon>Euteleostomi</taxon>
        <taxon>Archelosauria</taxon>
        <taxon>Archosauria</taxon>
        <taxon>Dinosauria</taxon>
        <taxon>Saurischia</taxon>
        <taxon>Theropoda</taxon>
        <taxon>Coelurosauria</taxon>
        <taxon>Aves</taxon>
        <taxon>Neognathae</taxon>
        <taxon>Neoaves</taxon>
        <taxon>Otidimorphae</taxon>
        <taxon>Musophagiformes</taxon>
        <taxon>Musophagidae</taxon>
        <taxon>Tauraco</taxon>
    </lineage>
</organism>
<evidence type="ECO:0000259" key="2">
    <source>
        <dbReference type="Pfam" id="PF25340"/>
    </source>
</evidence>
<gene>
    <name evidence="3" type="ORF">N340_11091</name>
</gene>
<accession>A0A093EST2</accession>
<name>A0A093EST2_TAUER</name>
<dbReference type="InterPro" id="IPR057321">
    <property type="entry name" value="RFX1-4/6/8-like_BCD"/>
</dbReference>
<protein>
    <submittedName>
        <fullName evidence="3">DNA-binding protein RFX8</fullName>
    </submittedName>
</protein>
<feature type="non-terminal residue" evidence="3">
    <location>
        <position position="1"/>
    </location>
</feature>
<dbReference type="Pfam" id="PF25340">
    <property type="entry name" value="BCD_RFX"/>
    <property type="match status" value="1"/>
</dbReference>
<keyword evidence="3" id="KW-0238">DNA-binding</keyword>
<feature type="non-terminal residue" evidence="3">
    <location>
        <position position="151"/>
    </location>
</feature>